<evidence type="ECO:0000313" key="2">
    <source>
        <dbReference type="Proteomes" id="UP000823775"/>
    </source>
</evidence>
<evidence type="ECO:0000313" key="1">
    <source>
        <dbReference type="EMBL" id="MCE3051211.1"/>
    </source>
</evidence>
<sequence length="61" mass="6773">MHFKTVRGGGSKVENFYKRWPGLLQLVLEMVPGRWWGKPNGGANLSEDAESQWGVSVSLAL</sequence>
<feature type="non-terminal residue" evidence="1">
    <location>
        <position position="61"/>
    </location>
</feature>
<dbReference type="Proteomes" id="UP000823775">
    <property type="component" value="Unassembled WGS sequence"/>
</dbReference>
<keyword evidence="2" id="KW-1185">Reference proteome</keyword>
<reference evidence="1 2" key="1">
    <citation type="journal article" date="2021" name="BMC Genomics">
        <title>Datura genome reveals duplications of psychoactive alkaloid biosynthetic genes and high mutation rate following tissue culture.</title>
        <authorList>
            <person name="Rajewski A."/>
            <person name="Carter-House D."/>
            <person name="Stajich J."/>
            <person name="Litt A."/>
        </authorList>
    </citation>
    <scope>NUCLEOTIDE SEQUENCE [LARGE SCALE GENOMIC DNA]</scope>
    <source>
        <strain evidence="1">AR-01</strain>
    </source>
</reference>
<name>A0ABS8WMA3_DATST</name>
<dbReference type="EMBL" id="JACEIK010008268">
    <property type="protein sequence ID" value="MCE3051211.1"/>
    <property type="molecule type" value="Genomic_DNA"/>
</dbReference>
<organism evidence="1 2">
    <name type="scientific">Datura stramonium</name>
    <name type="common">Jimsonweed</name>
    <name type="synonym">Common thornapple</name>
    <dbReference type="NCBI Taxonomy" id="4076"/>
    <lineage>
        <taxon>Eukaryota</taxon>
        <taxon>Viridiplantae</taxon>
        <taxon>Streptophyta</taxon>
        <taxon>Embryophyta</taxon>
        <taxon>Tracheophyta</taxon>
        <taxon>Spermatophyta</taxon>
        <taxon>Magnoliopsida</taxon>
        <taxon>eudicotyledons</taxon>
        <taxon>Gunneridae</taxon>
        <taxon>Pentapetalae</taxon>
        <taxon>asterids</taxon>
        <taxon>lamiids</taxon>
        <taxon>Solanales</taxon>
        <taxon>Solanaceae</taxon>
        <taxon>Solanoideae</taxon>
        <taxon>Datureae</taxon>
        <taxon>Datura</taxon>
    </lineage>
</organism>
<comment type="caution">
    <text evidence="1">The sequence shown here is derived from an EMBL/GenBank/DDBJ whole genome shotgun (WGS) entry which is preliminary data.</text>
</comment>
<protein>
    <submittedName>
        <fullName evidence="1">Uncharacterized protein</fullName>
    </submittedName>
</protein>
<gene>
    <name evidence="1" type="ORF">HAX54_049119</name>
</gene>
<accession>A0ABS8WMA3</accession>
<proteinExistence type="predicted"/>